<name>A0A286RBK7_9BACT</name>
<dbReference type="EMBL" id="CP018477">
    <property type="protein sequence ID" value="ASV73346.1"/>
    <property type="molecule type" value="Genomic_DNA"/>
</dbReference>
<dbReference type="KEGG" id="ttf:THTE_0744"/>
<accession>A0A286RBK7</accession>
<gene>
    <name evidence="2" type="ORF">THTE_0744</name>
</gene>
<reference evidence="2 3" key="1">
    <citation type="journal article" name="Front. Microbiol.">
        <title>Sugar Metabolism of the First Thermophilic Planctomycete Thermogutta terrifontis: Comparative Genomic and Transcriptomic Approaches.</title>
        <authorList>
            <person name="Elcheninov A.G."/>
            <person name="Menzel P."/>
            <person name="Gudbergsdottir S.R."/>
            <person name="Slesarev A.I."/>
            <person name="Kadnikov V.V."/>
            <person name="Krogh A."/>
            <person name="Bonch-Osmolovskaya E.A."/>
            <person name="Peng X."/>
            <person name="Kublanov I.V."/>
        </authorList>
    </citation>
    <scope>NUCLEOTIDE SEQUENCE [LARGE SCALE GENOMIC DNA]</scope>
    <source>
        <strain evidence="2 3">R1</strain>
    </source>
</reference>
<protein>
    <submittedName>
        <fullName evidence="2">Uncharacterized protein</fullName>
    </submittedName>
</protein>
<keyword evidence="1" id="KW-0472">Membrane</keyword>
<evidence type="ECO:0000313" key="2">
    <source>
        <dbReference type="EMBL" id="ASV73346.1"/>
    </source>
</evidence>
<sequence>MEANKAVVGEFFIGKVSPNHLLLFFGKYGLCCVVATFRVKKTGAGRPDGLPEGQSISRSH</sequence>
<evidence type="ECO:0000256" key="1">
    <source>
        <dbReference type="SAM" id="Phobius"/>
    </source>
</evidence>
<evidence type="ECO:0000313" key="3">
    <source>
        <dbReference type="Proteomes" id="UP000215086"/>
    </source>
</evidence>
<keyword evidence="1" id="KW-0812">Transmembrane</keyword>
<keyword evidence="1" id="KW-1133">Transmembrane helix</keyword>
<proteinExistence type="predicted"/>
<dbReference type="Proteomes" id="UP000215086">
    <property type="component" value="Chromosome"/>
</dbReference>
<organism evidence="2 3">
    <name type="scientific">Thermogutta terrifontis</name>
    <dbReference type="NCBI Taxonomy" id="1331910"/>
    <lineage>
        <taxon>Bacteria</taxon>
        <taxon>Pseudomonadati</taxon>
        <taxon>Planctomycetota</taxon>
        <taxon>Planctomycetia</taxon>
        <taxon>Pirellulales</taxon>
        <taxon>Thermoguttaceae</taxon>
        <taxon>Thermogutta</taxon>
    </lineage>
</organism>
<feature type="transmembrane region" description="Helical" evidence="1">
    <location>
        <begin position="20"/>
        <end position="37"/>
    </location>
</feature>
<keyword evidence="3" id="KW-1185">Reference proteome</keyword>
<dbReference type="AlphaFoldDB" id="A0A286RBK7"/>